<keyword evidence="1" id="KW-0378">Hydrolase</keyword>
<dbReference type="PROSITE" id="PS50056">
    <property type="entry name" value="TYR_PHOSPHATASE_2"/>
    <property type="match status" value="1"/>
</dbReference>
<dbReference type="GO" id="GO:0004651">
    <property type="term" value="F:polynucleotide 5'-phosphatase activity"/>
    <property type="evidence" value="ECO:0007669"/>
    <property type="project" value="TreeGrafter"/>
</dbReference>
<dbReference type="InterPro" id="IPR000387">
    <property type="entry name" value="Tyr_Pase_dom"/>
</dbReference>
<evidence type="ECO:0000259" key="5">
    <source>
        <dbReference type="PROSITE" id="PS50056"/>
    </source>
</evidence>
<dbReference type="Proteomes" id="UP000025227">
    <property type="component" value="Unplaced"/>
</dbReference>
<sequence>MTDENFGKKPFRKRKRHGGHGDDGPGNVGGRRIPDRWLNYDPVGRDLEGTRFVAFKTPLDKSFFSGKHDLTDDDYFDVDRIVTYARQAGKVIGMVVDLTNTDRYYNKAEWANHNIKYVKMNCPGHEVSNREDIVKKFLNVVDEYINDTSNGEKLIGVHCTHGLNRTGYLICRYLIDRMGWSAERAISLFEFSRGHPIERGHYKKSLYDAEKRISEAC</sequence>
<dbReference type="AlphaFoldDB" id="A0A7I4Y4F7"/>
<dbReference type="WBParaSite" id="HCON_00054500-00001">
    <property type="protein sequence ID" value="HCON_00054500-00001"/>
    <property type="gene ID" value="HCON_00054500"/>
</dbReference>
<dbReference type="InterPro" id="IPR020422">
    <property type="entry name" value="TYR_PHOSPHATASE_DUAL_dom"/>
</dbReference>
<dbReference type="PANTHER" id="PTHR10367">
    <property type="entry name" value="MRNA-CAPPING ENZYME"/>
    <property type="match status" value="1"/>
</dbReference>
<name>A0A7I4Y4F7_HAECO</name>
<feature type="domain" description="Tyrosine specific protein phosphatases" evidence="5">
    <location>
        <begin position="135"/>
        <end position="204"/>
    </location>
</feature>
<evidence type="ECO:0000256" key="3">
    <source>
        <dbReference type="SAM" id="MobiDB-lite"/>
    </source>
</evidence>
<evidence type="ECO:0000256" key="2">
    <source>
        <dbReference type="ARBA" id="ARBA00022912"/>
    </source>
</evidence>
<dbReference type="InterPro" id="IPR016130">
    <property type="entry name" value="Tyr_Pase_AS"/>
</dbReference>
<reference evidence="7" key="1">
    <citation type="submission" date="2020-12" db="UniProtKB">
        <authorList>
            <consortium name="WormBaseParasite"/>
        </authorList>
    </citation>
    <scope>IDENTIFICATION</scope>
    <source>
        <strain evidence="7">MHco3</strain>
    </source>
</reference>
<dbReference type="SMART" id="SM00195">
    <property type="entry name" value="DSPc"/>
    <property type="match status" value="1"/>
</dbReference>
<dbReference type="PANTHER" id="PTHR10367:SF9">
    <property type="entry name" value="DUAL-SPECIFICITY PHOSPHATASE 11 (RNA_RNP COMPLEX 1-INTERACTING)"/>
    <property type="match status" value="1"/>
</dbReference>
<accession>A0A7I4Y4F7</accession>
<evidence type="ECO:0000256" key="1">
    <source>
        <dbReference type="ARBA" id="ARBA00022801"/>
    </source>
</evidence>
<evidence type="ECO:0000313" key="6">
    <source>
        <dbReference type="Proteomes" id="UP000025227"/>
    </source>
</evidence>
<feature type="region of interest" description="Disordered" evidence="3">
    <location>
        <begin position="1"/>
        <end position="35"/>
    </location>
</feature>
<organism evidence="6 7">
    <name type="scientific">Haemonchus contortus</name>
    <name type="common">Barber pole worm</name>
    <dbReference type="NCBI Taxonomy" id="6289"/>
    <lineage>
        <taxon>Eukaryota</taxon>
        <taxon>Metazoa</taxon>
        <taxon>Ecdysozoa</taxon>
        <taxon>Nematoda</taxon>
        <taxon>Chromadorea</taxon>
        <taxon>Rhabditida</taxon>
        <taxon>Rhabditina</taxon>
        <taxon>Rhabditomorpha</taxon>
        <taxon>Strongyloidea</taxon>
        <taxon>Trichostrongylidae</taxon>
        <taxon>Haemonchus</taxon>
    </lineage>
</organism>
<keyword evidence="6" id="KW-1185">Reference proteome</keyword>
<dbReference type="InterPro" id="IPR051029">
    <property type="entry name" value="mRNA_Capping_Enz/RNA_Phosphat"/>
</dbReference>
<evidence type="ECO:0000259" key="4">
    <source>
        <dbReference type="PROSITE" id="PS50054"/>
    </source>
</evidence>
<dbReference type="PROSITE" id="PS50054">
    <property type="entry name" value="TYR_PHOSPHATASE_DUAL"/>
    <property type="match status" value="1"/>
</dbReference>
<dbReference type="SUPFAM" id="SSF52799">
    <property type="entry name" value="(Phosphotyrosine protein) phosphatases II"/>
    <property type="match status" value="1"/>
</dbReference>
<dbReference type="PROSITE" id="PS00383">
    <property type="entry name" value="TYR_PHOSPHATASE_1"/>
    <property type="match status" value="1"/>
</dbReference>
<dbReference type="Pfam" id="PF00782">
    <property type="entry name" value="DSPc"/>
    <property type="match status" value="1"/>
</dbReference>
<feature type="compositionally biased region" description="Basic residues" evidence="3">
    <location>
        <begin position="9"/>
        <end position="18"/>
    </location>
</feature>
<dbReference type="OrthoDB" id="428974at2759"/>
<dbReference type="SMART" id="SM00404">
    <property type="entry name" value="PTPc_motif"/>
    <property type="match status" value="1"/>
</dbReference>
<dbReference type="InterPro" id="IPR003595">
    <property type="entry name" value="Tyr_Pase_cat"/>
</dbReference>
<dbReference type="GO" id="GO:0004721">
    <property type="term" value="F:phosphoprotein phosphatase activity"/>
    <property type="evidence" value="ECO:0007669"/>
    <property type="project" value="UniProtKB-KW"/>
</dbReference>
<dbReference type="OMA" id="NTFKYYD"/>
<keyword evidence="2" id="KW-0904">Protein phosphatase</keyword>
<dbReference type="InterPro" id="IPR029021">
    <property type="entry name" value="Prot-tyrosine_phosphatase-like"/>
</dbReference>
<feature type="domain" description="Tyrosine-protein phosphatase" evidence="4">
    <location>
        <begin position="55"/>
        <end position="215"/>
    </location>
</feature>
<dbReference type="InterPro" id="IPR000340">
    <property type="entry name" value="Dual-sp_phosphatase_cat-dom"/>
</dbReference>
<dbReference type="Gene3D" id="3.90.190.10">
    <property type="entry name" value="Protein tyrosine phosphatase superfamily"/>
    <property type="match status" value="1"/>
</dbReference>
<evidence type="ECO:0000313" key="7">
    <source>
        <dbReference type="WBParaSite" id="HCON_00054500-00001"/>
    </source>
</evidence>
<protein>
    <submittedName>
        <fullName evidence="7">RNA/RNP complex-1-interacting phosphatase</fullName>
    </submittedName>
</protein>
<proteinExistence type="predicted"/>